<name>A0A2M7SD82_9BACT</name>
<reference evidence="2" key="1">
    <citation type="submission" date="2017-09" db="EMBL/GenBank/DDBJ databases">
        <title>Depth-based differentiation of microbial function through sediment-hosted aquifers and enrichment of novel symbionts in the deep terrestrial subsurface.</title>
        <authorList>
            <person name="Probst A.J."/>
            <person name="Ladd B."/>
            <person name="Jarett J.K."/>
            <person name="Geller-Mcgrath D.E."/>
            <person name="Sieber C.M.K."/>
            <person name="Emerson J.B."/>
            <person name="Anantharaman K."/>
            <person name="Thomas B.C."/>
            <person name="Malmstrom R."/>
            <person name="Stieglmeier M."/>
            <person name="Klingl A."/>
            <person name="Woyke T."/>
            <person name="Ryan C.M."/>
            <person name="Banfield J.F."/>
        </authorList>
    </citation>
    <scope>NUCLEOTIDE SEQUENCE [LARGE SCALE GENOMIC DNA]</scope>
</reference>
<dbReference type="Proteomes" id="UP000229307">
    <property type="component" value="Unassembled WGS sequence"/>
</dbReference>
<accession>A0A2M7SD82</accession>
<dbReference type="AlphaFoldDB" id="A0A2M7SD82"/>
<dbReference type="SUPFAM" id="SSF56925">
    <property type="entry name" value="OMPA-like"/>
    <property type="match status" value="1"/>
</dbReference>
<organism evidence="1 2">
    <name type="scientific">Candidatus Desantisbacteria bacterium CG_4_10_14_0_8_um_filter_48_22</name>
    <dbReference type="NCBI Taxonomy" id="1974543"/>
    <lineage>
        <taxon>Bacteria</taxon>
        <taxon>Candidatus Desantisiibacteriota</taxon>
    </lineage>
</organism>
<dbReference type="InterPro" id="IPR011250">
    <property type="entry name" value="OMP/PagP_B-barrel"/>
</dbReference>
<evidence type="ECO:0008006" key="3">
    <source>
        <dbReference type="Google" id="ProtNLM"/>
    </source>
</evidence>
<comment type="caution">
    <text evidence="1">The sequence shown here is derived from an EMBL/GenBank/DDBJ whole genome shotgun (WGS) entry which is preliminary data.</text>
</comment>
<proteinExistence type="predicted"/>
<evidence type="ECO:0000313" key="1">
    <source>
        <dbReference type="EMBL" id="PIZ17430.1"/>
    </source>
</evidence>
<dbReference type="EMBL" id="PFMR01000117">
    <property type="protein sequence ID" value="PIZ17430.1"/>
    <property type="molecule type" value="Genomic_DNA"/>
</dbReference>
<gene>
    <name evidence="1" type="ORF">COY52_04565</name>
</gene>
<evidence type="ECO:0000313" key="2">
    <source>
        <dbReference type="Proteomes" id="UP000229307"/>
    </source>
</evidence>
<protein>
    <recommendedName>
        <fullName evidence="3">Outer membrane protein beta-barrel domain-containing protein</fullName>
    </recommendedName>
</protein>
<sequence>MNRLLSTICIILLILPYTLHVTPYTCIAAELAAGVRYSGNSVLSAAVSPGGFWQGEFLAGPFHCAYGYGQGSQNIYPLTLGLTGKFPLGFFLTPYLGGDLTYYFMPDVLWADVWSFQAKAGAEARVGPVGIYAGIGYAHINMVIPSVADQGGFSALTWEAGARYYFLK</sequence>